<dbReference type="GO" id="GO:0045275">
    <property type="term" value="C:respiratory chain complex III"/>
    <property type="evidence" value="ECO:0007669"/>
    <property type="project" value="UniProtKB-UniRule"/>
</dbReference>
<dbReference type="PANTHER" id="PTHR12119">
    <property type="entry name" value="UBIQUINOL-CYTOCHROME C REDUCTASE COMPLEX UBIQUINONE-BINDING PROTEIN QP-C"/>
    <property type="match status" value="1"/>
</dbReference>
<keyword evidence="5 13" id="KW-0679">Respiratory chain</keyword>
<evidence type="ECO:0000256" key="13">
    <source>
        <dbReference type="RuleBase" id="RU368118"/>
    </source>
</evidence>
<evidence type="ECO:0000256" key="10">
    <source>
        <dbReference type="ARBA" id="ARBA00023128"/>
    </source>
</evidence>
<keyword evidence="15" id="KW-1185">Reference proteome</keyword>
<keyword evidence="11" id="KW-0472">Membrane</keyword>
<dbReference type="Proteomes" id="UP000494040">
    <property type="component" value="Unassembled WGS sequence"/>
</dbReference>
<keyword evidence="7 13" id="KW-0999">Mitochondrion inner membrane</keyword>
<reference evidence="14" key="1">
    <citation type="submission" date="2022-01" db="UniProtKB">
        <authorList>
            <consortium name="EnsemblMetazoa"/>
        </authorList>
    </citation>
    <scope>IDENTIFICATION</scope>
</reference>
<evidence type="ECO:0000256" key="2">
    <source>
        <dbReference type="ARBA" id="ARBA00007668"/>
    </source>
</evidence>
<keyword evidence="4 13" id="KW-0813">Transport</keyword>
<comment type="function">
    <text evidence="13">Component of the ubiquinol-cytochrome c oxidoreductase, a multisubunit transmembrane complex that is part of the mitochondrial electron transport chain which drives oxidative phosphorylation. The complex plays an important role in the uptake of multiple carbon sources present in different host niches.</text>
</comment>
<evidence type="ECO:0000256" key="11">
    <source>
        <dbReference type="ARBA" id="ARBA00023136"/>
    </source>
</evidence>
<evidence type="ECO:0000256" key="5">
    <source>
        <dbReference type="ARBA" id="ARBA00022660"/>
    </source>
</evidence>
<dbReference type="EnsemblMetazoa" id="XM_014393226.2">
    <property type="protein sequence ID" value="XP_014248712.1"/>
    <property type="gene ID" value="LOC106666205"/>
</dbReference>
<comment type="similarity">
    <text evidence="2 13">Belongs to the UQCRQ/QCR8 family.</text>
</comment>
<evidence type="ECO:0000313" key="15">
    <source>
        <dbReference type="Proteomes" id="UP000494040"/>
    </source>
</evidence>
<comment type="subcellular location">
    <subcellularLocation>
        <location evidence="1 13">Mitochondrion inner membrane</location>
        <topology evidence="1 13">Single-pass membrane protein</topology>
    </subcellularLocation>
</comment>
<dbReference type="KEGG" id="clec:106666205"/>
<evidence type="ECO:0000256" key="9">
    <source>
        <dbReference type="ARBA" id="ARBA00022989"/>
    </source>
</evidence>
<evidence type="ECO:0000256" key="8">
    <source>
        <dbReference type="ARBA" id="ARBA00022982"/>
    </source>
</evidence>
<comment type="subunit">
    <text evidence="12 13">Component of the ubiquinol-cytochrome c oxidoreductase (cytochrome b-c1 complex, complex III, CIII), a multisubunit enzyme composed of 11 subunits. The complex is composed of 3 respiratory subunits cytochrome b, cytochrome c1 and Rieske protein UQCRFS1, 2 core protein subunits UQCRC1/QCR1 and UQCRC2/QCR2, and 6 low-molecular weight protein subunits UQCRH/QCR6, UQCRB/QCR7, UQCRQ/QCR8, UQCR10/QCR9, UQCR11/QCR10 and subunit 9, the cleavage product of Rieske protein UQCRFS1. The complex exists as an obligatory dimer and forms supercomplexes (SCs) in the inner mitochondrial membrane with NADH-ubiquinone oxidoreductase (complex I, CI) and cytochrome c oxidase (complex IV, CIV), resulting in different assemblies (supercomplex SCI(1)III(2)IV(1) and megacomplex MCI(2)III(2)IV(2)). Interacts with UQCC6.</text>
</comment>
<dbReference type="InterPro" id="IPR036642">
    <property type="entry name" value="Cyt_bc1_su8_sf"/>
</dbReference>
<evidence type="ECO:0000256" key="3">
    <source>
        <dbReference type="ARBA" id="ARBA00016324"/>
    </source>
</evidence>
<dbReference type="FunFam" id="1.20.5.210:FF:000001">
    <property type="entry name" value="Cytochrome b-c1 complex subunit 8"/>
    <property type="match status" value="1"/>
</dbReference>
<protein>
    <recommendedName>
        <fullName evidence="3 13">Cytochrome b-c1 complex subunit 8</fullName>
    </recommendedName>
    <alternativeName>
        <fullName evidence="13">Complex III subunit 8</fullName>
    </alternativeName>
</protein>
<keyword evidence="8 13" id="KW-0249">Electron transport</keyword>
<keyword evidence="9" id="KW-1133">Transmembrane helix</keyword>
<gene>
    <name evidence="14" type="primary">106666205</name>
</gene>
<evidence type="ECO:0000256" key="6">
    <source>
        <dbReference type="ARBA" id="ARBA00022692"/>
    </source>
</evidence>
<dbReference type="Gene3D" id="1.20.5.210">
    <property type="entry name" value="Cytochrome b-c1 complex subunit 8"/>
    <property type="match status" value="1"/>
</dbReference>
<dbReference type="OMA" id="MWRRFKG"/>
<dbReference type="InterPro" id="IPR004205">
    <property type="entry name" value="Cyt_bc1_su8"/>
</dbReference>
<dbReference type="Pfam" id="PF02939">
    <property type="entry name" value="UcrQ"/>
    <property type="match status" value="1"/>
</dbReference>
<evidence type="ECO:0000256" key="4">
    <source>
        <dbReference type="ARBA" id="ARBA00022448"/>
    </source>
</evidence>
<evidence type="ECO:0000256" key="1">
    <source>
        <dbReference type="ARBA" id="ARBA00004434"/>
    </source>
</evidence>
<dbReference type="SUPFAM" id="SSF81508">
    <property type="entry name" value="Ubiquinone-binding protein QP-C of cytochrome bc1 complex (Ubiquinol-cytochrome c reductase)"/>
    <property type="match status" value="1"/>
</dbReference>
<keyword evidence="6" id="KW-0812">Transmembrane</keyword>
<dbReference type="AlphaFoldDB" id="A0A8I6RSB5"/>
<proteinExistence type="inferred from homology"/>
<evidence type="ECO:0000313" key="14">
    <source>
        <dbReference type="EnsemblMetazoa" id="XP_014248712.1"/>
    </source>
</evidence>
<evidence type="ECO:0000256" key="12">
    <source>
        <dbReference type="ARBA" id="ARBA00047105"/>
    </source>
</evidence>
<dbReference type="OrthoDB" id="6683853at2759"/>
<name>A0A8I6RSB5_CIMLE</name>
<keyword evidence="10 13" id="KW-0496">Mitochondrion</keyword>
<dbReference type="GO" id="GO:0005743">
    <property type="term" value="C:mitochondrial inner membrane"/>
    <property type="evidence" value="ECO:0007669"/>
    <property type="project" value="UniProtKB-SubCell"/>
</dbReference>
<organism evidence="14 15">
    <name type="scientific">Cimex lectularius</name>
    <name type="common">Bed bug</name>
    <name type="synonym">Acanthia lectularia</name>
    <dbReference type="NCBI Taxonomy" id="79782"/>
    <lineage>
        <taxon>Eukaryota</taxon>
        <taxon>Metazoa</taxon>
        <taxon>Ecdysozoa</taxon>
        <taxon>Arthropoda</taxon>
        <taxon>Hexapoda</taxon>
        <taxon>Insecta</taxon>
        <taxon>Pterygota</taxon>
        <taxon>Neoptera</taxon>
        <taxon>Paraneoptera</taxon>
        <taxon>Hemiptera</taxon>
        <taxon>Heteroptera</taxon>
        <taxon>Panheteroptera</taxon>
        <taxon>Cimicomorpha</taxon>
        <taxon>Cimicidae</taxon>
        <taxon>Cimex</taxon>
    </lineage>
</organism>
<sequence length="89" mass="10002">MKLTTPKHGKAFGNLGPYIRGLVTYRLSPFEQRAFAGFTASIPKTIRRIASNIPYIAPPAILAYLIYSATEQKALQMQRKNPADYENDK</sequence>
<dbReference type="GO" id="GO:0006122">
    <property type="term" value="P:mitochondrial electron transport, ubiquinol to cytochrome c"/>
    <property type="evidence" value="ECO:0007669"/>
    <property type="project" value="UniProtKB-UniRule"/>
</dbReference>
<dbReference type="PANTHER" id="PTHR12119:SF2">
    <property type="entry name" value="CYTOCHROME B-C1 COMPLEX SUBUNIT 8"/>
    <property type="match status" value="1"/>
</dbReference>
<accession>A0A8I6RSB5</accession>
<evidence type="ECO:0000256" key="7">
    <source>
        <dbReference type="ARBA" id="ARBA00022792"/>
    </source>
</evidence>